<organism evidence="1 2">
    <name type="scientific">Araneus ventricosus</name>
    <name type="common">Orbweaver spider</name>
    <name type="synonym">Epeira ventricosa</name>
    <dbReference type="NCBI Taxonomy" id="182803"/>
    <lineage>
        <taxon>Eukaryota</taxon>
        <taxon>Metazoa</taxon>
        <taxon>Ecdysozoa</taxon>
        <taxon>Arthropoda</taxon>
        <taxon>Chelicerata</taxon>
        <taxon>Arachnida</taxon>
        <taxon>Araneae</taxon>
        <taxon>Araneomorphae</taxon>
        <taxon>Entelegynae</taxon>
        <taxon>Araneoidea</taxon>
        <taxon>Araneidae</taxon>
        <taxon>Araneus</taxon>
    </lineage>
</organism>
<dbReference type="Proteomes" id="UP000499080">
    <property type="component" value="Unassembled WGS sequence"/>
</dbReference>
<reference evidence="1 2" key="1">
    <citation type="journal article" date="2019" name="Sci. Rep.">
        <title>Orb-weaving spider Araneus ventricosus genome elucidates the spidroin gene catalogue.</title>
        <authorList>
            <person name="Kono N."/>
            <person name="Nakamura H."/>
            <person name="Ohtoshi R."/>
            <person name="Moran D.A.P."/>
            <person name="Shinohara A."/>
            <person name="Yoshida Y."/>
            <person name="Fujiwara M."/>
            <person name="Mori M."/>
            <person name="Tomita M."/>
            <person name="Arakawa K."/>
        </authorList>
    </citation>
    <scope>NUCLEOTIDE SEQUENCE [LARGE SCALE GENOMIC DNA]</scope>
</reference>
<name>A0A4Y2D8Z4_ARAVE</name>
<dbReference type="AlphaFoldDB" id="A0A4Y2D8Z4"/>
<dbReference type="EMBL" id="BGPR01000313">
    <property type="protein sequence ID" value="GBM12364.1"/>
    <property type="molecule type" value="Genomic_DNA"/>
</dbReference>
<evidence type="ECO:0000313" key="1">
    <source>
        <dbReference type="EMBL" id="GBM12364.1"/>
    </source>
</evidence>
<proteinExistence type="predicted"/>
<keyword evidence="2" id="KW-1185">Reference proteome</keyword>
<protein>
    <submittedName>
        <fullName evidence="1">Uncharacterized protein</fullName>
    </submittedName>
</protein>
<comment type="caution">
    <text evidence="1">The sequence shown here is derived from an EMBL/GenBank/DDBJ whole genome shotgun (WGS) entry which is preliminary data.</text>
</comment>
<evidence type="ECO:0000313" key="2">
    <source>
        <dbReference type="Proteomes" id="UP000499080"/>
    </source>
</evidence>
<gene>
    <name evidence="1" type="ORF">AVEN_211551_1</name>
</gene>
<accession>A0A4Y2D8Z4</accession>
<sequence>MEIFLELPGCVLRQMCPFICSKKGRIEGKMDSTEFKIFIEDYFNIRRKERVCSGMAPDMMIEQCLIKSMKVEGTSCAIRDTIGPIKDALICLHVAAECDTISAIFRKGKFTALHLMTKNHKMPSLVLQFNSPQLDPWKVNDIGDISVTIRQEGSKTLYSKFTLATLPLSTAASQPFFFKSDF</sequence>